<dbReference type="PANTHER" id="PTHR43156:SF2">
    <property type="entry name" value="STAGE II SPORULATION PROTEIN E"/>
    <property type="match status" value="1"/>
</dbReference>
<evidence type="ECO:0000313" key="3">
    <source>
        <dbReference type="EMBL" id="SPE19431.1"/>
    </source>
</evidence>
<dbReference type="SUPFAM" id="SSF81606">
    <property type="entry name" value="PP2C-like"/>
    <property type="match status" value="1"/>
</dbReference>
<dbReference type="InterPro" id="IPR001932">
    <property type="entry name" value="PPM-type_phosphatase-like_dom"/>
</dbReference>
<name>A0A2N9L866_9BACT</name>
<dbReference type="GO" id="GO:0016791">
    <property type="term" value="F:phosphatase activity"/>
    <property type="evidence" value="ECO:0007669"/>
    <property type="project" value="TreeGrafter"/>
</dbReference>
<dbReference type="Pfam" id="PF07228">
    <property type="entry name" value="SpoIIE"/>
    <property type="match status" value="1"/>
</dbReference>
<dbReference type="InterPro" id="IPR052016">
    <property type="entry name" value="Bact_Sigma-Reg"/>
</dbReference>
<evidence type="ECO:0000256" key="1">
    <source>
        <dbReference type="ARBA" id="ARBA00022801"/>
    </source>
</evidence>
<keyword evidence="1" id="KW-0378">Hydrolase</keyword>
<accession>A0A2N9L866</accession>
<dbReference type="Proteomes" id="UP000239735">
    <property type="component" value="Unassembled WGS sequence"/>
</dbReference>
<dbReference type="InterPro" id="IPR036457">
    <property type="entry name" value="PPM-type-like_dom_sf"/>
</dbReference>
<dbReference type="AlphaFoldDB" id="A0A2N9L866"/>
<gene>
    <name evidence="3" type="ORF">SBA5_240014</name>
</gene>
<evidence type="ECO:0000313" key="4">
    <source>
        <dbReference type="Proteomes" id="UP000239735"/>
    </source>
</evidence>
<sequence length="399" mass="43777">MQGQRVSSPYPPVPPVPLSGPSLPHRLQSFWLRVSAGMRLNELWDQLRSDARSTYRLYAREVDAARPSGTPRQKHFVHVAKQFFWAILEKLTPARRILLLVALVLLVLPQAEMVGNPGQHWEFRFEAHLLGGLLMFGLLILELTDRVVMKRDLQIAKEIQAWLLPARPPQVPGLEIAFATRPANTVAGDYYDVFPRRTSDGSAPGATSQTFLIAVADVAGKSVPAAMLMATIQASLRALCTTPGPVTELVTRMNRYACSNSQNGRRFTTAFIAEYDPASHVLQYVNAGHNPPVLRRRSGTTEELSAGGLPLGVMEDARYEFGTVSLEPGDLLAAYTDGLVEAENARTEEYGEARFLNLLQTMAAAPADVILGSVLIDIDRFVGSAPQHDDVTLMLLKAA</sequence>
<dbReference type="SMART" id="SM00331">
    <property type="entry name" value="PP2C_SIG"/>
    <property type="match status" value="1"/>
</dbReference>
<dbReference type="OrthoDB" id="9763484at2"/>
<proteinExistence type="predicted"/>
<dbReference type="EMBL" id="OKRB01000080">
    <property type="protein sequence ID" value="SPE19431.1"/>
    <property type="molecule type" value="Genomic_DNA"/>
</dbReference>
<feature type="domain" description="PPM-type phosphatase" evidence="2">
    <location>
        <begin position="171"/>
        <end position="398"/>
    </location>
</feature>
<dbReference type="Gene3D" id="3.60.40.10">
    <property type="entry name" value="PPM-type phosphatase domain"/>
    <property type="match status" value="1"/>
</dbReference>
<evidence type="ECO:0000259" key="2">
    <source>
        <dbReference type="SMART" id="SM00331"/>
    </source>
</evidence>
<dbReference type="PANTHER" id="PTHR43156">
    <property type="entry name" value="STAGE II SPORULATION PROTEIN E-RELATED"/>
    <property type="match status" value="1"/>
</dbReference>
<organism evidence="3 4">
    <name type="scientific">Candidatus Sulfuritelmatomonas gaucii</name>
    <dbReference type="NCBI Taxonomy" id="2043161"/>
    <lineage>
        <taxon>Bacteria</taxon>
        <taxon>Pseudomonadati</taxon>
        <taxon>Acidobacteriota</taxon>
        <taxon>Terriglobia</taxon>
        <taxon>Terriglobales</taxon>
        <taxon>Acidobacteriaceae</taxon>
        <taxon>Candidatus Sulfuritelmatomonas</taxon>
    </lineage>
</organism>
<protein>
    <submittedName>
        <fullName evidence="3">Serine phosphatase</fullName>
    </submittedName>
</protein>
<reference evidence="4" key="1">
    <citation type="submission" date="2018-02" db="EMBL/GenBank/DDBJ databases">
        <authorList>
            <person name="Hausmann B."/>
        </authorList>
    </citation>
    <scope>NUCLEOTIDE SEQUENCE [LARGE SCALE GENOMIC DNA]</scope>
    <source>
        <strain evidence="4">Peat soil MAG SbA5</strain>
    </source>
</reference>